<keyword evidence="6 14" id="KW-1133">Transmembrane helix</keyword>
<evidence type="ECO:0000256" key="13">
    <source>
        <dbReference type="PIRSR" id="PIRSR606539-3"/>
    </source>
</evidence>
<evidence type="ECO:0000256" key="2">
    <source>
        <dbReference type="ARBA" id="ARBA00022692"/>
    </source>
</evidence>
<proteinExistence type="inferred from homology"/>
<dbReference type="NCBIfam" id="TIGR01652">
    <property type="entry name" value="ATPase-Plipid"/>
    <property type="match status" value="1"/>
</dbReference>
<protein>
    <recommendedName>
        <fullName evidence="14">Phospholipid-transporting ATPase</fullName>
        <ecNumber evidence="14">7.6.2.1</ecNumber>
    </recommendedName>
</protein>
<dbReference type="FunFam" id="3.40.50.1000:FF:000001">
    <property type="entry name" value="Phospholipid-transporting ATPase IC"/>
    <property type="match status" value="1"/>
</dbReference>
<dbReference type="GO" id="GO:0140326">
    <property type="term" value="F:ATPase-coupled intramembrane lipid transporter activity"/>
    <property type="evidence" value="ECO:0007669"/>
    <property type="project" value="UniProtKB-EC"/>
</dbReference>
<evidence type="ECO:0000256" key="9">
    <source>
        <dbReference type="ARBA" id="ARBA00023201"/>
    </source>
</evidence>
<dbReference type="PANTHER" id="PTHR24092:SF212">
    <property type="entry name" value="PHOSPHOLIPID-TRANSPORTING ATPASE"/>
    <property type="match status" value="1"/>
</dbReference>
<feature type="binding site" evidence="13">
    <location>
        <position position="379"/>
    </location>
    <ligand>
        <name>Mg(2+)</name>
        <dbReference type="ChEBI" id="CHEBI:18420"/>
    </ligand>
</feature>
<evidence type="ECO:0000256" key="7">
    <source>
        <dbReference type="ARBA" id="ARBA00023053"/>
    </source>
</evidence>
<comment type="catalytic activity">
    <reaction evidence="14">
        <text>ATP + H2O + phospholipidSide 1 = ADP + phosphate + phospholipidSide 2.</text>
        <dbReference type="EC" id="7.6.2.1"/>
    </reaction>
</comment>
<comment type="subcellular location">
    <subcellularLocation>
        <location evidence="1 14">Membrane</location>
        <topology evidence="1 14">Multi-pass membrane protein</topology>
    </subcellularLocation>
</comment>
<evidence type="ECO:0000256" key="11">
    <source>
        <dbReference type="PIRSR" id="PIRSR606539-1"/>
    </source>
</evidence>
<feature type="domain" description="P-type ATPase N-terminal" evidence="15">
    <location>
        <begin position="8"/>
        <end position="60"/>
    </location>
</feature>
<dbReference type="InterPro" id="IPR023298">
    <property type="entry name" value="ATPase_P-typ_TM_dom_sf"/>
</dbReference>
<dbReference type="GO" id="GO:0008554">
    <property type="term" value="F:P-type sodium transporter activity"/>
    <property type="evidence" value="ECO:0007669"/>
    <property type="project" value="UniProtKB-EC"/>
</dbReference>
<reference evidence="16" key="1">
    <citation type="submission" date="2015-04" db="EMBL/GenBank/DDBJ databases">
        <title>The genome sequence of the plant pathogenic Rhizarian Plasmodiophora brassicae reveals insights in its biotrophic life cycle and the origin of chitin synthesis.</title>
        <authorList>
            <person name="Schwelm A."/>
            <person name="Fogelqvist J."/>
            <person name="Knaust A."/>
            <person name="Julke S."/>
            <person name="Lilja T."/>
            <person name="Dhandapani V."/>
            <person name="Bonilla-Rosso G."/>
            <person name="Karlsson M."/>
            <person name="Shevchenko A."/>
            <person name="Choi S.R."/>
            <person name="Kim H.G."/>
            <person name="Park J.Y."/>
            <person name="Lim Y.P."/>
            <person name="Ludwig-Muller J."/>
            <person name="Dixelius C."/>
        </authorList>
    </citation>
    <scope>NUCLEOTIDE SEQUENCE</scope>
    <source>
        <tissue evidence="16">Potato root galls</tissue>
    </source>
</reference>
<evidence type="ECO:0000256" key="6">
    <source>
        <dbReference type="ARBA" id="ARBA00022989"/>
    </source>
</evidence>
<evidence type="ECO:0000256" key="12">
    <source>
        <dbReference type="PIRSR" id="PIRSR606539-2"/>
    </source>
</evidence>
<evidence type="ECO:0000256" key="4">
    <source>
        <dbReference type="ARBA" id="ARBA00022840"/>
    </source>
</evidence>
<keyword evidence="9" id="KW-0813">Transport</keyword>
<keyword evidence="3 12" id="KW-0547">Nucleotide-binding</keyword>
<feature type="transmembrane region" description="Helical" evidence="14">
    <location>
        <begin position="309"/>
        <end position="329"/>
    </location>
</feature>
<feature type="transmembrane region" description="Helical" evidence="14">
    <location>
        <begin position="38"/>
        <end position="54"/>
    </location>
</feature>
<sequence>RITPTPSTSFCSNYIRTTKYSLLNFIPKNLFEQFRKKANFYFLIIAVLSLMSFSPKRPEVSILPLMFVLCVSAIKEAFEDFARYQMDKDVNNAQVLYWNGTIWTMKAWKDVVVGDLLKVTDNMAFPADILLLQSAGVQGMCTIETSNLDGETNLKIKKSILASCVIPSDPEANDYPSKLKIDVETSLPNPKMDRTSWEGTISGLSKDKEPVGMTQLLLRGCTLRNTKWIVGLVVSTGIETKLMLNNKVVLFKRSSVEKTVDKALYVIFAVQFGFCIFGTVANWIWLSNNATTNVYLKYGDEGSSAGDNILAMFTYLILLDALVPISLYVSMELVKFTQAWLINQDLRMYHEETDTPAKARTSNLNEELGQVEYLFSDKTGTLTQNKMEFLRCCVGGVKYGPGEMLGQNESKPIVPTHKSLPAQDANFRFRDNRPLWHIEENAPNGKLMNDFLTLLAVCHTVICEVR</sequence>
<evidence type="ECO:0000259" key="15">
    <source>
        <dbReference type="Pfam" id="PF16209"/>
    </source>
</evidence>
<dbReference type="GO" id="GO:0000287">
    <property type="term" value="F:magnesium ion binding"/>
    <property type="evidence" value="ECO:0007669"/>
    <property type="project" value="UniProtKB-UniRule"/>
</dbReference>
<dbReference type="GO" id="GO:0005524">
    <property type="term" value="F:ATP binding"/>
    <property type="evidence" value="ECO:0007669"/>
    <property type="project" value="UniProtKB-UniRule"/>
</dbReference>
<dbReference type="EMBL" id="HACM01003254">
    <property type="protein sequence ID" value="CRZ03696.1"/>
    <property type="molecule type" value="Transcribed_RNA"/>
</dbReference>
<dbReference type="Gene3D" id="2.70.150.10">
    <property type="entry name" value="Calcium-transporting ATPase, cytoplasmic transduction domain A"/>
    <property type="match status" value="1"/>
</dbReference>
<feature type="binding site" evidence="13">
    <location>
        <position position="377"/>
    </location>
    <ligand>
        <name>Mg(2+)</name>
        <dbReference type="ChEBI" id="CHEBI:18420"/>
    </ligand>
</feature>
<accession>A0A0H5QQE6</accession>
<keyword evidence="4 12" id="KW-0067">ATP-binding</keyword>
<comment type="cofactor">
    <cofactor evidence="13">
        <name>Mg(2+)</name>
        <dbReference type="ChEBI" id="CHEBI:18420"/>
    </cofactor>
</comment>
<keyword evidence="8 14" id="KW-0472">Membrane</keyword>
<keyword evidence="9" id="KW-0406">Ion transport</keyword>
<dbReference type="EC" id="7.6.2.1" evidence="14"/>
<dbReference type="PANTHER" id="PTHR24092">
    <property type="entry name" value="PROBABLE PHOSPHOLIPID-TRANSPORTING ATPASE"/>
    <property type="match status" value="1"/>
</dbReference>
<dbReference type="GO" id="GO:0045332">
    <property type="term" value="P:phospholipid translocation"/>
    <property type="evidence" value="ECO:0007669"/>
    <property type="project" value="TreeGrafter"/>
</dbReference>
<keyword evidence="13" id="KW-0479">Metal-binding</keyword>
<evidence type="ECO:0000256" key="8">
    <source>
        <dbReference type="ARBA" id="ARBA00023136"/>
    </source>
</evidence>
<comment type="caution">
    <text evidence="14">Lacks conserved residue(s) required for the propagation of feature annotation.</text>
</comment>
<dbReference type="AlphaFoldDB" id="A0A0H5QQE6"/>
<evidence type="ECO:0000256" key="14">
    <source>
        <dbReference type="RuleBase" id="RU362033"/>
    </source>
</evidence>
<feature type="binding site" evidence="12">
    <location>
        <position position="378"/>
    </location>
    <ligand>
        <name>ATP</name>
        <dbReference type="ChEBI" id="CHEBI:30616"/>
    </ligand>
</feature>
<evidence type="ECO:0000256" key="1">
    <source>
        <dbReference type="ARBA" id="ARBA00004141"/>
    </source>
</evidence>
<keyword evidence="13 14" id="KW-0460">Magnesium</keyword>
<keyword evidence="7" id="KW-0915">Sodium</keyword>
<dbReference type="InterPro" id="IPR006539">
    <property type="entry name" value="P-type_ATPase_IV"/>
</dbReference>
<comment type="catalytic activity">
    <reaction evidence="10">
        <text>Na(+)(in) + ATP + H2O = Na(+)(out) + ADP + phosphate + H(+)</text>
        <dbReference type="Rhea" id="RHEA:14633"/>
        <dbReference type="ChEBI" id="CHEBI:15377"/>
        <dbReference type="ChEBI" id="CHEBI:15378"/>
        <dbReference type="ChEBI" id="CHEBI:29101"/>
        <dbReference type="ChEBI" id="CHEBI:30616"/>
        <dbReference type="ChEBI" id="CHEBI:43474"/>
        <dbReference type="ChEBI" id="CHEBI:456216"/>
        <dbReference type="EC" id="7.2.2.3"/>
    </reaction>
    <physiologicalReaction direction="left-to-right" evidence="10">
        <dbReference type="Rhea" id="RHEA:14634"/>
    </physiologicalReaction>
</comment>
<feature type="binding site" evidence="12">
    <location>
        <position position="379"/>
    </location>
    <ligand>
        <name>ATP</name>
        <dbReference type="ChEBI" id="CHEBI:30616"/>
    </ligand>
</feature>
<keyword evidence="5 14" id="KW-1278">Translocase</keyword>
<dbReference type="PROSITE" id="PS00154">
    <property type="entry name" value="ATPASE_E1_E2"/>
    <property type="match status" value="1"/>
</dbReference>
<dbReference type="Pfam" id="PF16209">
    <property type="entry name" value="PhoLip_ATPase_N"/>
    <property type="match status" value="1"/>
</dbReference>
<keyword evidence="2 14" id="KW-0812">Transmembrane</keyword>
<keyword evidence="9" id="KW-0739">Sodium transport</keyword>
<evidence type="ECO:0000313" key="16">
    <source>
        <dbReference type="EMBL" id="CRZ03696.1"/>
    </source>
</evidence>
<feature type="non-terminal residue" evidence="16">
    <location>
        <position position="466"/>
    </location>
</feature>
<evidence type="ECO:0000256" key="3">
    <source>
        <dbReference type="ARBA" id="ARBA00022741"/>
    </source>
</evidence>
<feature type="transmembrane region" description="Helical" evidence="14">
    <location>
        <begin position="60"/>
        <end position="78"/>
    </location>
</feature>
<dbReference type="InterPro" id="IPR032631">
    <property type="entry name" value="P-type_ATPase_N"/>
</dbReference>
<dbReference type="InterPro" id="IPR008250">
    <property type="entry name" value="ATPase_P-typ_transduc_dom_A_sf"/>
</dbReference>
<comment type="similarity">
    <text evidence="14">Belongs to the cation transport ATPase (P-type) (TC 3.A.3) family. Type IV subfamily.</text>
</comment>
<name>A0A0H5QQE6_9EUKA</name>
<evidence type="ECO:0000256" key="5">
    <source>
        <dbReference type="ARBA" id="ARBA00022967"/>
    </source>
</evidence>
<dbReference type="InterPro" id="IPR018303">
    <property type="entry name" value="ATPase_P-typ_P_site"/>
</dbReference>
<dbReference type="SUPFAM" id="SSF81653">
    <property type="entry name" value="Calcium ATPase, transduction domain A"/>
    <property type="match status" value="1"/>
</dbReference>
<feature type="binding site" evidence="12">
    <location>
        <position position="377"/>
    </location>
    <ligand>
        <name>ATP</name>
        <dbReference type="ChEBI" id="CHEBI:30616"/>
    </ligand>
</feature>
<dbReference type="SUPFAM" id="SSF81665">
    <property type="entry name" value="Calcium ATPase, transmembrane domain M"/>
    <property type="match status" value="1"/>
</dbReference>
<feature type="non-terminal residue" evidence="16">
    <location>
        <position position="1"/>
    </location>
</feature>
<feature type="transmembrane region" description="Helical" evidence="14">
    <location>
        <begin position="263"/>
        <end position="286"/>
    </location>
</feature>
<organism evidence="16">
    <name type="scientific">Spongospora subterranea</name>
    <dbReference type="NCBI Taxonomy" id="70186"/>
    <lineage>
        <taxon>Eukaryota</taxon>
        <taxon>Sar</taxon>
        <taxon>Rhizaria</taxon>
        <taxon>Endomyxa</taxon>
        <taxon>Phytomyxea</taxon>
        <taxon>Plasmodiophorida</taxon>
        <taxon>Plasmodiophoridae</taxon>
        <taxon>Spongospora</taxon>
    </lineage>
</organism>
<feature type="active site" description="4-aspartylphosphate intermediate" evidence="11">
    <location>
        <position position="377"/>
    </location>
</feature>
<evidence type="ECO:0000256" key="10">
    <source>
        <dbReference type="ARBA" id="ARBA00049499"/>
    </source>
</evidence>
<dbReference type="GO" id="GO:0005886">
    <property type="term" value="C:plasma membrane"/>
    <property type="evidence" value="ECO:0007669"/>
    <property type="project" value="TreeGrafter"/>
</dbReference>